<evidence type="ECO:0000313" key="6">
    <source>
        <dbReference type="EMBL" id="KAB8339196.1"/>
    </source>
</evidence>
<keyword evidence="3" id="KW-0698">rRNA processing</keyword>
<evidence type="ECO:0000256" key="4">
    <source>
        <dbReference type="ARBA" id="ARBA00023242"/>
    </source>
</evidence>
<protein>
    <submittedName>
        <fullName evidence="6">Uncharacterized protein</fullName>
    </submittedName>
</protein>
<dbReference type="OrthoDB" id="2019504at2759"/>
<evidence type="ECO:0000256" key="2">
    <source>
        <dbReference type="ARBA" id="ARBA00006374"/>
    </source>
</evidence>
<dbReference type="PANTHER" id="PTHR13026">
    <property type="entry name" value="NNP-1 PROTEIN NOVEL NUCLEAR PROTEIN 1 NOP52"/>
    <property type="match status" value="1"/>
</dbReference>
<keyword evidence="7" id="KW-1185">Reference proteome</keyword>
<comment type="subcellular location">
    <subcellularLocation>
        <location evidence="1">Nucleus</location>
    </subcellularLocation>
</comment>
<comment type="similarity">
    <text evidence="2">Belongs to the RRP1 family.</text>
</comment>
<name>A0A5N6KRC1_9ROSI</name>
<gene>
    <name evidence="6" type="ORF">FH972_022130</name>
</gene>
<dbReference type="GO" id="GO:0005634">
    <property type="term" value="C:nucleus"/>
    <property type="evidence" value="ECO:0007669"/>
    <property type="project" value="UniProtKB-SubCell"/>
</dbReference>
<dbReference type="AlphaFoldDB" id="A0A5N6KRC1"/>
<evidence type="ECO:0000256" key="5">
    <source>
        <dbReference type="SAM" id="MobiDB-lite"/>
    </source>
</evidence>
<comment type="caution">
    <text evidence="6">The sequence shown here is derived from an EMBL/GenBank/DDBJ whole genome shotgun (WGS) entry which is preliminary data.</text>
</comment>
<proteinExistence type="inferred from homology"/>
<evidence type="ECO:0000313" key="7">
    <source>
        <dbReference type="Proteomes" id="UP000327013"/>
    </source>
</evidence>
<organism evidence="6 7">
    <name type="scientific">Carpinus fangiana</name>
    <dbReference type="NCBI Taxonomy" id="176857"/>
    <lineage>
        <taxon>Eukaryota</taxon>
        <taxon>Viridiplantae</taxon>
        <taxon>Streptophyta</taxon>
        <taxon>Embryophyta</taxon>
        <taxon>Tracheophyta</taxon>
        <taxon>Spermatophyta</taxon>
        <taxon>Magnoliopsida</taxon>
        <taxon>eudicotyledons</taxon>
        <taxon>Gunneridae</taxon>
        <taxon>Pentapetalae</taxon>
        <taxon>rosids</taxon>
        <taxon>fabids</taxon>
        <taxon>Fagales</taxon>
        <taxon>Betulaceae</taxon>
        <taxon>Carpinus</taxon>
    </lineage>
</organism>
<dbReference type="InterPro" id="IPR010301">
    <property type="entry name" value="RRP1"/>
</dbReference>
<feature type="compositionally biased region" description="Acidic residues" evidence="5">
    <location>
        <begin position="224"/>
        <end position="244"/>
    </location>
</feature>
<sequence>MAQTENSPVLKQLASSGMCSFSPCNRYRVEGKPLRDRSLTSSTLVDPEIRSQALTTLTSYLTRPQPFTTLDCLKLHKYLFYAVYMSDGPLAQQQLCTDLACLIYPLPGTPSSTSTTISKDNLLPFLDAFWQTIAREWNRIDRLRMDKYLLLVRLVLRATFSLLVAQRRTRAAEHPEIDLELFEAHMELVSRYPLSAADKEKAVRKRALEVLKDERLTALMGEWPGDESGEEDDSDEEEWDGMEE</sequence>
<dbReference type="GO" id="GO:0006364">
    <property type="term" value="P:rRNA processing"/>
    <property type="evidence" value="ECO:0007669"/>
    <property type="project" value="UniProtKB-KW"/>
</dbReference>
<feature type="region of interest" description="Disordered" evidence="5">
    <location>
        <begin position="219"/>
        <end position="244"/>
    </location>
</feature>
<evidence type="ECO:0000256" key="1">
    <source>
        <dbReference type="ARBA" id="ARBA00004123"/>
    </source>
</evidence>
<dbReference type="EMBL" id="VIBQ01000010">
    <property type="protein sequence ID" value="KAB8339196.1"/>
    <property type="molecule type" value="Genomic_DNA"/>
</dbReference>
<evidence type="ECO:0000256" key="3">
    <source>
        <dbReference type="ARBA" id="ARBA00022552"/>
    </source>
</evidence>
<dbReference type="Pfam" id="PF05997">
    <property type="entry name" value="Nop52"/>
    <property type="match status" value="1"/>
</dbReference>
<dbReference type="PANTHER" id="PTHR13026:SF0">
    <property type="entry name" value="RIBOSOMAL RNA PROCESSING 1B"/>
    <property type="match status" value="1"/>
</dbReference>
<reference evidence="6 7" key="1">
    <citation type="submission" date="2019-06" db="EMBL/GenBank/DDBJ databases">
        <title>A chromosomal-level reference genome of Carpinus fangiana (Coryloideae, Betulaceae).</title>
        <authorList>
            <person name="Yang X."/>
            <person name="Wang Z."/>
            <person name="Zhang L."/>
            <person name="Hao G."/>
            <person name="Liu J."/>
            <person name="Yang Y."/>
        </authorList>
    </citation>
    <scope>NUCLEOTIDE SEQUENCE [LARGE SCALE GENOMIC DNA]</scope>
    <source>
        <strain evidence="6">Cfa_2016G</strain>
        <tissue evidence="6">Leaf</tissue>
    </source>
</reference>
<dbReference type="Proteomes" id="UP000327013">
    <property type="component" value="Unassembled WGS sequence"/>
</dbReference>
<keyword evidence="4" id="KW-0539">Nucleus</keyword>
<accession>A0A5N6KRC1</accession>
<dbReference type="GO" id="GO:0030688">
    <property type="term" value="C:preribosome, small subunit precursor"/>
    <property type="evidence" value="ECO:0007669"/>
    <property type="project" value="InterPro"/>
</dbReference>